<dbReference type="OrthoDB" id="1907642at2"/>
<dbReference type="EMBL" id="FOHJ01000007">
    <property type="protein sequence ID" value="SET73919.1"/>
    <property type="molecule type" value="Genomic_DNA"/>
</dbReference>
<reference evidence="2" key="1">
    <citation type="submission" date="2016-10" db="EMBL/GenBank/DDBJ databases">
        <authorList>
            <person name="Varghese N."/>
            <person name="Submissions S."/>
        </authorList>
    </citation>
    <scope>NUCLEOTIDE SEQUENCE [LARGE SCALE GENOMIC DNA]</scope>
    <source>
        <strain evidence="2">CGMCC 1.3566</strain>
    </source>
</reference>
<dbReference type="NCBIfam" id="TIGR04398">
    <property type="entry name" value="SLAP_DUP"/>
    <property type="match status" value="1"/>
</dbReference>
<proteinExistence type="predicted"/>
<gene>
    <name evidence="1" type="ORF">SAMN05421676_107138</name>
</gene>
<organism evidence="1 2">
    <name type="scientific">Salinibacillus kushneri</name>
    <dbReference type="NCBI Taxonomy" id="237682"/>
    <lineage>
        <taxon>Bacteria</taxon>
        <taxon>Bacillati</taxon>
        <taxon>Bacillota</taxon>
        <taxon>Bacilli</taxon>
        <taxon>Bacillales</taxon>
        <taxon>Bacillaceae</taxon>
        <taxon>Salinibacillus</taxon>
    </lineage>
</organism>
<evidence type="ECO:0000313" key="1">
    <source>
        <dbReference type="EMBL" id="SET73919.1"/>
    </source>
</evidence>
<dbReference type="AlphaFoldDB" id="A0A1I0GRC2"/>
<protein>
    <submittedName>
        <fullName evidence="1">SLAP domain-containing protein</fullName>
    </submittedName>
</protein>
<dbReference type="RefSeq" id="WP_093135791.1">
    <property type="nucleotide sequence ID" value="NZ_FOHJ01000007.1"/>
</dbReference>
<sequence>MQKNQSLNYESSWDKTLSEKDRAFIQHVFQETQYSKDPFITLWEAINHQSDLLVTVLIQNHGSSILTFQNQKLRYLDQTRIIAENTFTIPALVIEPYTSMPWTFIFPHGSYDEEAGTVPVNAKIVAVYEEDD</sequence>
<dbReference type="InterPro" id="IPR030910">
    <property type="entry name" value="SLAP_dom"/>
</dbReference>
<dbReference type="Proteomes" id="UP000199095">
    <property type="component" value="Unassembled WGS sequence"/>
</dbReference>
<name>A0A1I0GRC2_9BACI</name>
<evidence type="ECO:0000313" key="2">
    <source>
        <dbReference type="Proteomes" id="UP000199095"/>
    </source>
</evidence>
<accession>A0A1I0GRC2</accession>
<keyword evidence="2" id="KW-1185">Reference proteome</keyword>